<reference evidence="6 7" key="1">
    <citation type="submission" date="2020-10" db="EMBL/GenBank/DDBJ databases">
        <title>Degradation of 1,4-Dioxane by Xanthobacter sp. YN2, via a Novel Group-2 Soluble Di-Iron Monooxygenase.</title>
        <authorList>
            <person name="Ma F."/>
            <person name="Wang Y."/>
            <person name="Yang J."/>
            <person name="Guo H."/>
            <person name="Su D."/>
            <person name="Yu L."/>
        </authorList>
    </citation>
    <scope>NUCLEOTIDE SEQUENCE [LARGE SCALE GENOMIC DNA]</scope>
    <source>
        <strain evidence="6 7">YN2</strain>
    </source>
</reference>
<dbReference type="GO" id="GO:0034899">
    <property type="term" value="F:trimethylamine monooxygenase activity"/>
    <property type="evidence" value="ECO:0007669"/>
    <property type="project" value="UniProtKB-EC"/>
</dbReference>
<keyword evidence="1" id="KW-0285">Flavoprotein</keyword>
<keyword evidence="2" id="KW-0274">FAD</keyword>
<dbReference type="Proteomes" id="UP000596427">
    <property type="component" value="Chromosome"/>
</dbReference>
<evidence type="ECO:0000256" key="3">
    <source>
        <dbReference type="ARBA" id="ARBA00023002"/>
    </source>
</evidence>
<dbReference type="KEGG" id="xdi:EZH22_01645"/>
<keyword evidence="3" id="KW-0560">Oxidoreductase</keyword>
<dbReference type="PRINTS" id="PR00368">
    <property type="entry name" value="FADPNR"/>
</dbReference>
<evidence type="ECO:0000256" key="1">
    <source>
        <dbReference type="ARBA" id="ARBA00022630"/>
    </source>
</evidence>
<proteinExistence type="predicted"/>
<protein>
    <recommendedName>
        <fullName evidence="4">trimethylamine monooxygenase</fullName>
        <ecNumber evidence="4">1.14.13.148</ecNumber>
    </recommendedName>
</protein>
<dbReference type="EMBL" id="CP063362">
    <property type="protein sequence ID" value="QRG07174.1"/>
    <property type="molecule type" value="Genomic_DNA"/>
</dbReference>
<evidence type="ECO:0000313" key="7">
    <source>
        <dbReference type="Proteomes" id="UP000596427"/>
    </source>
</evidence>
<evidence type="ECO:0000313" key="6">
    <source>
        <dbReference type="EMBL" id="QRG07174.1"/>
    </source>
</evidence>
<dbReference type="InterPro" id="IPR036188">
    <property type="entry name" value="FAD/NAD-bd_sf"/>
</dbReference>
<dbReference type="InterPro" id="IPR050346">
    <property type="entry name" value="FMO-like"/>
</dbReference>
<evidence type="ECO:0000259" key="5">
    <source>
        <dbReference type="Pfam" id="PF07992"/>
    </source>
</evidence>
<sequence>MTTPATPDINALARLAAQAEADLARIGETGTDWVPPAEGIDHNVVVVGAGQSGLSAAFGLRRAGIGRVSVVDAAPAGQEGIWRGPARMTILRTPKVPPGPELGLPSLSFQAWYEAAYGVEAYAALPTVPREIWADYVAWFRSASAVEVRNGVTLARVEPQEGRRKEGGLRLHFTAEGKTFTETTRKLVLATGIAGSGGPFIPDVVAGLPGHLYAHTHAFDPKALAGQRVAILGSAASAFDAAGALLEAGAGAVDLFSRGADLARGSAMKPFGFFGAWEHFHALPDADRWAVMAHFRRRASFPPPAAVKRAVAHANFRIHLDAGWRAAAPHGDGVRITLNSGATFDADFILLGTGYQADARLYPPFADFAPAIARWSDKVAVDEADAVLASAPYLGPAFELVESEPGAAPFLTDIHFLAFSAMTSTGRPVGDIASLHHNIPRAVAAIGRDLFVADRAKHLARFLAPVGTDDLSRDLYAGALTAGDTLAAAE</sequence>
<dbReference type="AlphaFoldDB" id="A0A974PPX7"/>
<evidence type="ECO:0000256" key="4">
    <source>
        <dbReference type="ARBA" id="ARBA00034528"/>
    </source>
</evidence>
<organism evidence="6 7">
    <name type="scientific">Xanthobacter dioxanivorans</name>
    <dbReference type="NCBI Taxonomy" id="2528964"/>
    <lineage>
        <taxon>Bacteria</taxon>
        <taxon>Pseudomonadati</taxon>
        <taxon>Pseudomonadota</taxon>
        <taxon>Alphaproteobacteria</taxon>
        <taxon>Hyphomicrobiales</taxon>
        <taxon>Xanthobacteraceae</taxon>
        <taxon>Xanthobacter</taxon>
    </lineage>
</organism>
<dbReference type="PANTHER" id="PTHR23023">
    <property type="entry name" value="DIMETHYLANILINE MONOOXYGENASE"/>
    <property type="match status" value="1"/>
</dbReference>
<name>A0A974PPX7_9HYPH</name>
<dbReference type="EC" id="1.14.13.148" evidence="4"/>
<accession>A0A974PPX7</accession>
<dbReference type="SUPFAM" id="SSF51905">
    <property type="entry name" value="FAD/NAD(P)-binding domain"/>
    <property type="match status" value="1"/>
</dbReference>
<dbReference type="PRINTS" id="PR00411">
    <property type="entry name" value="PNDRDTASEI"/>
</dbReference>
<keyword evidence="7" id="KW-1185">Reference proteome</keyword>
<feature type="domain" description="FAD/NAD(P)-binding" evidence="5">
    <location>
        <begin position="43"/>
        <end position="362"/>
    </location>
</feature>
<gene>
    <name evidence="6" type="ORF">EZH22_01645</name>
</gene>
<evidence type="ECO:0000256" key="2">
    <source>
        <dbReference type="ARBA" id="ARBA00022827"/>
    </source>
</evidence>
<dbReference type="Pfam" id="PF07992">
    <property type="entry name" value="Pyr_redox_2"/>
    <property type="match status" value="1"/>
</dbReference>
<dbReference type="InterPro" id="IPR023753">
    <property type="entry name" value="FAD/NAD-binding_dom"/>
</dbReference>
<dbReference type="Gene3D" id="3.50.50.60">
    <property type="entry name" value="FAD/NAD(P)-binding domain"/>
    <property type="match status" value="2"/>
</dbReference>
<dbReference type="RefSeq" id="WP_203194086.1">
    <property type="nucleotide sequence ID" value="NZ_CP063362.1"/>
</dbReference>